<dbReference type="SUPFAM" id="SSF46785">
    <property type="entry name" value="Winged helix' DNA-binding domain"/>
    <property type="match status" value="1"/>
</dbReference>
<dbReference type="InterPro" id="IPR008920">
    <property type="entry name" value="TF_FadR/GntR_C"/>
</dbReference>
<dbReference type="PANTHER" id="PTHR43537">
    <property type="entry name" value="TRANSCRIPTIONAL REGULATOR, GNTR FAMILY"/>
    <property type="match status" value="1"/>
</dbReference>
<dbReference type="InterPro" id="IPR011711">
    <property type="entry name" value="GntR_C"/>
</dbReference>
<accession>A0ABT3YHT8</accession>
<dbReference type="Pfam" id="PF07729">
    <property type="entry name" value="FCD"/>
    <property type="match status" value="1"/>
</dbReference>
<reference evidence="5" key="1">
    <citation type="submission" date="2022-10" db="EMBL/GenBank/DDBJ databases">
        <title>Hoeflea sp. J2-29, isolated from marine algae.</title>
        <authorList>
            <person name="Kristyanto S."/>
            <person name="Kim J.M."/>
            <person name="Jeon C.O."/>
        </authorList>
    </citation>
    <scope>NUCLEOTIDE SEQUENCE</scope>
    <source>
        <strain evidence="5">J2-29</strain>
    </source>
</reference>
<evidence type="ECO:0000256" key="3">
    <source>
        <dbReference type="ARBA" id="ARBA00023163"/>
    </source>
</evidence>
<dbReference type="PROSITE" id="PS50949">
    <property type="entry name" value="HTH_GNTR"/>
    <property type="match status" value="1"/>
</dbReference>
<gene>
    <name evidence="5" type="ORF">OEG82_15795</name>
</gene>
<dbReference type="Proteomes" id="UP001081283">
    <property type="component" value="Unassembled WGS sequence"/>
</dbReference>
<evidence type="ECO:0000256" key="1">
    <source>
        <dbReference type="ARBA" id="ARBA00023015"/>
    </source>
</evidence>
<evidence type="ECO:0000313" key="6">
    <source>
        <dbReference type="Proteomes" id="UP001081283"/>
    </source>
</evidence>
<name>A0ABT3YHT8_9HYPH</name>
<keyword evidence="3" id="KW-0804">Transcription</keyword>
<evidence type="ECO:0000313" key="5">
    <source>
        <dbReference type="EMBL" id="MCY0095465.1"/>
    </source>
</evidence>
<comment type="caution">
    <text evidence="5">The sequence shown here is derived from an EMBL/GenBank/DDBJ whole genome shotgun (WGS) entry which is preliminary data.</text>
</comment>
<keyword evidence="1" id="KW-0805">Transcription regulation</keyword>
<organism evidence="5 6">
    <name type="scientific">Hoeflea ulvae</name>
    <dbReference type="NCBI Taxonomy" id="2983764"/>
    <lineage>
        <taxon>Bacteria</taxon>
        <taxon>Pseudomonadati</taxon>
        <taxon>Pseudomonadota</taxon>
        <taxon>Alphaproteobacteria</taxon>
        <taxon>Hyphomicrobiales</taxon>
        <taxon>Rhizobiaceae</taxon>
        <taxon>Hoeflea</taxon>
    </lineage>
</organism>
<dbReference type="EMBL" id="JAOVZQ010000001">
    <property type="protein sequence ID" value="MCY0095465.1"/>
    <property type="molecule type" value="Genomic_DNA"/>
</dbReference>
<dbReference type="RefSeq" id="WP_267613345.1">
    <property type="nucleotide sequence ID" value="NZ_JAOVZQ010000001.1"/>
</dbReference>
<dbReference type="Pfam" id="PF00392">
    <property type="entry name" value="GntR"/>
    <property type="match status" value="1"/>
</dbReference>
<feature type="domain" description="HTH gntR-type" evidence="4">
    <location>
        <begin position="13"/>
        <end position="80"/>
    </location>
</feature>
<evidence type="ECO:0000256" key="2">
    <source>
        <dbReference type="ARBA" id="ARBA00023125"/>
    </source>
</evidence>
<dbReference type="InterPro" id="IPR000524">
    <property type="entry name" value="Tscrpt_reg_HTH_GntR"/>
</dbReference>
<dbReference type="InterPro" id="IPR036390">
    <property type="entry name" value="WH_DNA-bd_sf"/>
</dbReference>
<dbReference type="Gene3D" id="1.20.120.530">
    <property type="entry name" value="GntR ligand-binding domain-like"/>
    <property type="match status" value="1"/>
</dbReference>
<keyword evidence="6" id="KW-1185">Reference proteome</keyword>
<dbReference type="SUPFAM" id="SSF48008">
    <property type="entry name" value="GntR ligand-binding domain-like"/>
    <property type="match status" value="1"/>
</dbReference>
<sequence length="229" mass="25827">MTVHERFSDTGRGTASDRVFHQLRADIVGLRLLPGTKLSEVEVARQHNISRQPVREAFMRLGDMNLLQIVPQKATLVRKISMQDILNARFIRTAVEVEVVRRACDVASEEALTDIENNLSQQKVAIADGNADGFHDLDYEFHRLICVAAKCEPAFRTIAENKEHVDRLCMLALADAAGREELYQDHRAIFVALSKRDEATAVKLTRLHLARLDDTMQAARENHGALFED</sequence>
<dbReference type="InterPro" id="IPR036388">
    <property type="entry name" value="WH-like_DNA-bd_sf"/>
</dbReference>
<dbReference type="SMART" id="SM00895">
    <property type="entry name" value="FCD"/>
    <property type="match status" value="1"/>
</dbReference>
<dbReference type="PANTHER" id="PTHR43537:SF6">
    <property type="entry name" value="HTH-TYPE TRANSCRIPTIONAL REPRESSOR RSPR"/>
    <property type="match status" value="1"/>
</dbReference>
<dbReference type="SMART" id="SM00345">
    <property type="entry name" value="HTH_GNTR"/>
    <property type="match status" value="1"/>
</dbReference>
<protein>
    <submittedName>
        <fullName evidence="5">GntR family transcriptional regulator</fullName>
    </submittedName>
</protein>
<evidence type="ECO:0000259" key="4">
    <source>
        <dbReference type="PROSITE" id="PS50949"/>
    </source>
</evidence>
<dbReference type="Gene3D" id="1.10.10.10">
    <property type="entry name" value="Winged helix-like DNA-binding domain superfamily/Winged helix DNA-binding domain"/>
    <property type="match status" value="1"/>
</dbReference>
<keyword evidence="2" id="KW-0238">DNA-binding</keyword>
<proteinExistence type="predicted"/>